<dbReference type="SUPFAM" id="SSF51735">
    <property type="entry name" value="NAD(P)-binding Rossmann-fold domains"/>
    <property type="match status" value="1"/>
</dbReference>
<dbReference type="InterPro" id="IPR006115">
    <property type="entry name" value="6PGDH_NADP-bd"/>
</dbReference>
<evidence type="ECO:0000256" key="3">
    <source>
        <dbReference type="ARBA" id="ARBA00023027"/>
    </source>
</evidence>
<dbReference type="PANTHER" id="PTHR43060">
    <property type="entry name" value="3-HYDROXYISOBUTYRATE DEHYDROGENASE-LIKE 1, MITOCHONDRIAL-RELATED"/>
    <property type="match status" value="1"/>
</dbReference>
<dbReference type="GO" id="GO:0008679">
    <property type="term" value="F:2-hydroxy-3-oxopropionate reductase activity"/>
    <property type="evidence" value="ECO:0007669"/>
    <property type="project" value="UniProtKB-EC"/>
</dbReference>
<dbReference type="Gene3D" id="3.40.50.720">
    <property type="entry name" value="NAD(P)-binding Rossmann-like Domain"/>
    <property type="match status" value="1"/>
</dbReference>
<evidence type="ECO:0000259" key="4">
    <source>
        <dbReference type="Pfam" id="PF03446"/>
    </source>
</evidence>
<accession>A0ABT1YTI4</accession>
<dbReference type="RefSeq" id="WP_258216838.1">
    <property type="nucleotide sequence ID" value="NZ_JANQBD010000026.1"/>
</dbReference>
<dbReference type="InterPro" id="IPR006398">
    <property type="entry name" value="Tartro_sem_red"/>
</dbReference>
<organism evidence="6 7">
    <name type="scientific">Paenibacillus radicis</name>
    <name type="common">ex Xue et al. 2023</name>
    <dbReference type="NCBI Taxonomy" id="2972489"/>
    <lineage>
        <taxon>Bacteria</taxon>
        <taxon>Bacillati</taxon>
        <taxon>Bacillota</taxon>
        <taxon>Bacilli</taxon>
        <taxon>Bacillales</taxon>
        <taxon>Paenibacillaceae</taxon>
        <taxon>Paenibacillus</taxon>
    </lineage>
</organism>
<feature type="domain" description="6-phosphogluconate dehydrogenase NADP-binding" evidence="4">
    <location>
        <begin position="2"/>
        <end position="161"/>
    </location>
</feature>
<dbReference type="PANTHER" id="PTHR43060:SF3">
    <property type="entry name" value="2-HYDROXY-3-OXOPROPIONATE REDUCTASE"/>
    <property type="match status" value="1"/>
</dbReference>
<dbReference type="InterPro" id="IPR002204">
    <property type="entry name" value="3-OH-isobutyrate_DH-rel_CS"/>
</dbReference>
<dbReference type="SUPFAM" id="SSF48179">
    <property type="entry name" value="6-phosphogluconate dehydrogenase C-terminal domain-like"/>
    <property type="match status" value="1"/>
</dbReference>
<protein>
    <submittedName>
        <fullName evidence="6">2-hydroxy-3-oxopropionate reductase</fullName>
        <ecNumber evidence="6">1.1.1.60</ecNumber>
    </submittedName>
</protein>
<keyword evidence="3" id="KW-0520">NAD</keyword>
<keyword evidence="2 6" id="KW-0560">Oxidoreductase</keyword>
<dbReference type="InterPro" id="IPR036291">
    <property type="entry name" value="NAD(P)-bd_dom_sf"/>
</dbReference>
<reference evidence="6 7" key="1">
    <citation type="submission" date="2022-08" db="EMBL/GenBank/DDBJ databases">
        <title>Paenibacillus endoradicis sp. nov., Paenibacillus radicibacter sp. nov and Paenibacillus pararadicis sp. nov., three cold-adapted plant growth-promoting bacteria isolated from root of Larix gmelinii in Great Khingan.</title>
        <authorList>
            <person name="Xue H."/>
        </authorList>
    </citation>
    <scope>NUCLEOTIDE SEQUENCE [LARGE SCALE GENOMIC DNA]</scope>
    <source>
        <strain evidence="6 7">N5-1-1-5</strain>
    </source>
</reference>
<dbReference type="InterPro" id="IPR029154">
    <property type="entry name" value="HIBADH-like_NADP-bd"/>
</dbReference>
<dbReference type="NCBIfam" id="TIGR01505">
    <property type="entry name" value="tartro_sem_red"/>
    <property type="match status" value="1"/>
</dbReference>
<dbReference type="EC" id="1.1.1.60" evidence="6"/>
<comment type="caution">
    <text evidence="6">The sequence shown here is derived from an EMBL/GenBank/DDBJ whole genome shotgun (WGS) entry which is preliminary data.</text>
</comment>
<dbReference type="Gene3D" id="1.10.1040.10">
    <property type="entry name" value="N-(1-d-carboxylethyl)-l-norvaline Dehydrogenase, domain 2"/>
    <property type="match status" value="1"/>
</dbReference>
<evidence type="ECO:0000313" key="6">
    <source>
        <dbReference type="EMBL" id="MCR8635295.1"/>
    </source>
</evidence>
<name>A0ABT1YTI4_9BACL</name>
<dbReference type="InterPro" id="IPR015815">
    <property type="entry name" value="HIBADH-related"/>
</dbReference>
<evidence type="ECO:0000256" key="1">
    <source>
        <dbReference type="ARBA" id="ARBA00009080"/>
    </source>
</evidence>
<dbReference type="PROSITE" id="PS00895">
    <property type="entry name" value="3_HYDROXYISOBUT_DH"/>
    <property type="match status" value="1"/>
</dbReference>
<keyword evidence="7" id="KW-1185">Reference proteome</keyword>
<evidence type="ECO:0000259" key="5">
    <source>
        <dbReference type="Pfam" id="PF14833"/>
    </source>
</evidence>
<dbReference type="InterPro" id="IPR013328">
    <property type="entry name" value="6PGD_dom2"/>
</dbReference>
<evidence type="ECO:0000256" key="2">
    <source>
        <dbReference type="ARBA" id="ARBA00023002"/>
    </source>
</evidence>
<proteinExistence type="inferred from homology"/>
<dbReference type="Pfam" id="PF14833">
    <property type="entry name" value="NAD_binding_11"/>
    <property type="match status" value="1"/>
</dbReference>
<dbReference type="EMBL" id="JANQBD010000026">
    <property type="protein sequence ID" value="MCR8635295.1"/>
    <property type="molecule type" value="Genomic_DNA"/>
</dbReference>
<dbReference type="Pfam" id="PF03446">
    <property type="entry name" value="NAD_binding_2"/>
    <property type="match status" value="1"/>
</dbReference>
<comment type="similarity">
    <text evidence="1">Belongs to the HIBADH-related family.</text>
</comment>
<dbReference type="Proteomes" id="UP001300012">
    <property type="component" value="Unassembled WGS sequence"/>
</dbReference>
<gene>
    <name evidence="6" type="ORF">NV381_29250</name>
</gene>
<dbReference type="PIRSF" id="PIRSF000103">
    <property type="entry name" value="HIBADH"/>
    <property type="match status" value="1"/>
</dbReference>
<sequence>MKVGFIGLGIMGKPMAKHIIKAGYSLNVYNRSQASIEELASLGAHSLLSPKEVAEQSDVVITMLPDSPQVQEVITGFNGVADGISAGKIVVDMSSIDPGTARSTAEVIARKGGSMLDAPVSGGEIGAIEGKLSIMVGGDAAVFQQALPLLQTMGKSVTLVGEIGAGNTVKLMNQMIVAVNLAAVSEAFAFGRKAGVDLETAYQAIKGGLAGSRVMDTKKDNMISESFQPGFRIDLHRKDLNNALRMGYDTGASLQLTELMAEQLNALSREGYGSEDHSALYRWYARLGIETVAD</sequence>
<evidence type="ECO:0000313" key="7">
    <source>
        <dbReference type="Proteomes" id="UP001300012"/>
    </source>
</evidence>
<dbReference type="InterPro" id="IPR008927">
    <property type="entry name" value="6-PGluconate_DH-like_C_sf"/>
</dbReference>
<feature type="domain" description="3-hydroxyisobutyrate dehydrogenase-like NAD-binding" evidence="5">
    <location>
        <begin position="164"/>
        <end position="284"/>
    </location>
</feature>